<name>A0A518GHL6_9BACT</name>
<dbReference type="GO" id="GO:0009015">
    <property type="term" value="F:N-succinylarginine dihydrolase activity"/>
    <property type="evidence" value="ECO:0007669"/>
    <property type="project" value="UniProtKB-EC"/>
</dbReference>
<dbReference type="InterPro" id="IPR037031">
    <property type="entry name" value="AstB_sf"/>
</dbReference>
<dbReference type="SUPFAM" id="SSF55909">
    <property type="entry name" value="Pentein"/>
    <property type="match status" value="1"/>
</dbReference>
<evidence type="ECO:0000313" key="1">
    <source>
        <dbReference type="EMBL" id="QDV28091.1"/>
    </source>
</evidence>
<dbReference type="KEGG" id="ahel:Q31a_64840"/>
<reference evidence="1 2" key="1">
    <citation type="submission" date="2019-02" db="EMBL/GenBank/DDBJ databases">
        <title>Deep-cultivation of Planctomycetes and their phenomic and genomic characterization uncovers novel biology.</title>
        <authorList>
            <person name="Wiegand S."/>
            <person name="Jogler M."/>
            <person name="Boedeker C."/>
            <person name="Pinto D."/>
            <person name="Vollmers J."/>
            <person name="Rivas-Marin E."/>
            <person name="Kohn T."/>
            <person name="Peeters S.H."/>
            <person name="Heuer A."/>
            <person name="Rast P."/>
            <person name="Oberbeckmann S."/>
            <person name="Bunk B."/>
            <person name="Jeske O."/>
            <person name="Meyerdierks A."/>
            <person name="Storesund J.E."/>
            <person name="Kallscheuer N."/>
            <person name="Luecker S."/>
            <person name="Lage O.M."/>
            <person name="Pohl T."/>
            <person name="Merkel B.J."/>
            <person name="Hornburger P."/>
            <person name="Mueller R.-W."/>
            <person name="Bruemmer F."/>
            <person name="Labrenz M."/>
            <person name="Spormann A.M."/>
            <person name="Op den Camp H."/>
            <person name="Overmann J."/>
            <person name="Amann R."/>
            <person name="Jetten M.S.M."/>
            <person name="Mascher T."/>
            <person name="Medema M.H."/>
            <person name="Devos D.P."/>
            <person name="Kaster A.-K."/>
            <person name="Ovreas L."/>
            <person name="Rohde M."/>
            <person name="Galperin M.Y."/>
            <person name="Jogler C."/>
        </authorList>
    </citation>
    <scope>NUCLEOTIDE SEQUENCE [LARGE SCALE GENOMIC DNA]</scope>
    <source>
        <strain evidence="1 2">Q31a</strain>
    </source>
</reference>
<sequence length="154" mass="16542">MVLICPEQCRMSGQASQLIERLLNDPAIPLEEVCYVSLAESMSGGGGPACLRLRLPVEVDQLSQLNPGCRVDRALENALTEAIELWYPRSPRTPGLGQSRVCAGCAPSSESLARATRPAPLYALKMLLKQPWRVSIVELFAGHVARASVGSLGS</sequence>
<dbReference type="GO" id="GO:0006525">
    <property type="term" value="P:arginine metabolic process"/>
    <property type="evidence" value="ECO:0007669"/>
    <property type="project" value="InterPro"/>
</dbReference>
<evidence type="ECO:0000313" key="2">
    <source>
        <dbReference type="Proteomes" id="UP000318017"/>
    </source>
</evidence>
<proteinExistence type="predicted"/>
<dbReference type="EMBL" id="CP036298">
    <property type="protein sequence ID" value="QDV28091.1"/>
    <property type="molecule type" value="Genomic_DNA"/>
</dbReference>
<dbReference type="EC" id="3.5.3.23" evidence="1"/>
<dbReference type="Pfam" id="PF04996">
    <property type="entry name" value="AstB"/>
    <property type="match status" value="1"/>
</dbReference>
<dbReference type="Proteomes" id="UP000318017">
    <property type="component" value="Chromosome"/>
</dbReference>
<keyword evidence="1" id="KW-0378">Hydrolase</keyword>
<organism evidence="1 2">
    <name type="scientific">Aureliella helgolandensis</name>
    <dbReference type="NCBI Taxonomy" id="2527968"/>
    <lineage>
        <taxon>Bacteria</taxon>
        <taxon>Pseudomonadati</taxon>
        <taxon>Planctomycetota</taxon>
        <taxon>Planctomycetia</taxon>
        <taxon>Pirellulales</taxon>
        <taxon>Pirellulaceae</taxon>
        <taxon>Aureliella</taxon>
    </lineage>
</organism>
<protein>
    <submittedName>
        <fullName evidence="1">N-succinylarginine dihydrolase</fullName>
        <ecNumber evidence="1">3.5.3.23</ecNumber>
    </submittedName>
</protein>
<keyword evidence="2" id="KW-1185">Reference proteome</keyword>
<dbReference type="AlphaFoldDB" id="A0A518GHL6"/>
<dbReference type="InterPro" id="IPR007079">
    <property type="entry name" value="SuccinylArg_d-Hdrlase_AstB"/>
</dbReference>
<accession>A0A518GHL6</accession>
<dbReference type="Gene3D" id="3.75.10.20">
    <property type="entry name" value="Succinylarginine dihydrolase"/>
    <property type="match status" value="1"/>
</dbReference>
<gene>
    <name evidence="1" type="primary">astB_1</name>
    <name evidence="1" type="ORF">Q31a_64840</name>
</gene>